<evidence type="ECO:0000256" key="2">
    <source>
        <dbReference type="PROSITE-ProRule" id="PRU00169"/>
    </source>
</evidence>
<dbReference type="InterPro" id="IPR011006">
    <property type="entry name" value="CheY-like_superfamily"/>
</dbReference>
<dbReference type="InterPro" id="IPR039420">
    <property type="entry name" value="WalR-like"/>
</dbReference>
<dbReference type="Pfam" id="PF00196">
    <property type="entry name" value="GerE"/>
    <property type="match status" value="1"/>
</dbReference>
<dbReference type="Gene3D" id="3.40.50.2300">
    <property type="match status" value="1"/>
</dbReference>
<dbReference type="SUPFAM" id="SSF46894">
    <property type="entry name" value="C-terminal effector domain of the bipartite response regulators"/>
    <property type="match status" value="1"/>
</dbReference>
<organism evidence="5 6">
    <name type="scientific">Bifidobacterium pseudocatenulatum</name>
    <dbReference type="NCBI Taxonomy" id="28026"/>
    <lineage>
        <taxon>Bacteria</taxon>
        <taxon>Bacillati</taxon>
        <taxon>Actinomycetota</taxon>
        <taxon>Actinomycetes</taxon>
        <taxon>Bifidobacteriales</taxon>
        <taxon>Bifidobacteriaceae</taxon>
        <taxon>Bifidobacterium</taxon>
    </lineage>
</organism>
<dbReference type="InterPro" id="IPR000792">
    <property type="entry name" value="Tscrpt_reg_LuxR_C"/>
</dbReference>
<comment type="caution">
    <text evidence="5">The sequence shown here is derived from an EMBL/GenBank/DDBJ whole genome shotgun (WGS) entry which is preliminary data.</text>
</comment>
<dbReference type="GO" id="GO:0000160">
    <property type="term" value="P:phosphorelay signal transduction system"/>
    <property type="evidence" value="ECO:0007669"/>
    <property type="project" value="InterPro"/>
</dbReference>
<dbReference type="EMBL" id="CABHOD010000007">
    <property type="protein sequence ID" value="VUX64046.1"/>
    <property type="molecule type" value="Genomic_DNA"/>
</dbReference>
<dbReference type="PANTHER" id="PTHR43214">
    <property type="entry name" value="TWO-COMPONENT RESPONSE REGULATOR"/>
    <property type="match status" value="1"/>
</dbReference>
<keyword evidence="1" id="KW-0238">DNA-binding</keyword>
<dbReference type="Proteomes" id="UP000331308">
    <property type="component" value="Unassembled WGS sequence"/>
</dbReference>
<dbReference type="SUPFAM" id="SSF52172">
    <property type="entry name" value="CheY-like"/>
    <property type="match status" value="1"/>
</dbReference>
<dbReference type="RefSeq" id="WP_055062949.1">
    <property type="nucleotide sequence ID" value="NZ_CABHOD010000007.1"/>
</dbReference>
<dbReference type="PROSITE" id="PS50110">
    <property type="entry name" value="RESPONSE_REGULATORY"/>
    <property type="match status" value="1"/>
</dbReference>
<feature type="domain" description="Response regulatory" evidence="4">
    <location>
        <begin position="11"/>
        <end position="135"/>
    </location>
</feature>
<dbReference type="PROSITE" id="PS50043">
    <property type="entry name" value="HTH_LUXR_2"/>
    <property type="match status" value="1"/>
</dbReference>
<protein>
    <submittedName>
        <fullName evidence="5">Transcriptional regulatory protein LiaR</fullName>
    </submittedName>
</protein>
<gene>
    <name evidence="5" type="primary">liaR_3</name>
    <name evidence="5" type="ORF">BPLFYP29_01278</name>
</gene>
<dbReference type="PRINTS" id="PR00038">
    <property type="entry name" value="HTHLUXR"/>
</dbReference>
<comment type="caution">
    <text evidence="2">Lacks conserved residue(s) required for the propagation of feature annotation.</text>
</comment>
<dbReference type="InterPro" id="IPR016032">
    <property type="entry name" value="Sig_transdc_resp-reg_C-effctor"/>
</dbReference>
<sequence>MVPKNCDDGVNVGILDNDACALEMMRLLLQRSGSSMHVVWTGMTAQRTLERVTFEQSADSLSKANVLVMNLALNGISGVDVYRQIRCRNASLGIVGVNSYPLDQYRQQLASAGAQGLFSRRDIFSPAFAKAIREVASGKRADCPGDFLSARESYEHLRIVSEKDERIISKRELNILSMYTKGLTTEEIGKYLNISCGTALSHVHHASKKLGVSKRIEAIRFCPQHHLIQE</sequence>
<name>A0AAX3IY18_BIFPS</name>
<feature type="domain" description="HTH luxR-type" evidence="3">
    <location>
        <begin position="161"/>
        <end position="226"/>
    </location>
</feature>
<accession>A0AAX3IY18</accession>
<proteinExistence type="predicted"/>
<evidence type="ECO:0000313" key="6">
    <source>
        <dbReference type="Proteomes" id="UP000331308"/>
    </source>
</evidence>
<dbReference type="GO" id="GO:0003677">
    <property type="term" value="F:DNA binding"/>
    <property type="evidence" value="ECO:0007669"/>
    <property type="project" value="UniProtKB-KW"/>
</dbReference>
<evidence type="ECO:0000256" key="1">
    <source>
        <dbReference type="ARBA" id="ARBA00023125"/>
    </source>
</evidence>
<dbReference type="AlphaFoldDB" id="A0AAX3IY18"/>
<dbReference type="SMART" id="SM00421">
    <property type="entry name" value="HTH_LUXR"/>
    <property type="match status" value="1"/>
</dbReference>
<dbReference type="GO" id="GO:0006355">
    <property type="term" value="P:regulation of DNA-templated transcription"/>
    <property type="evidence" value="ECO:0007669"/>
    <property type="project" value="InterPro"/>
</dbReference>
<dbReference type="InterPro" id="IPR001789">
    <property type="entry name" value="Sig_transdc_resp-reg_receiver"/>
</dbReference>
<evidence type="ECO:0000259" key="3">
    <source>
        <dbReference type="PROSITE" id="PS50043"/>
    </source>
</evidence>
<evidence type="ECO:0000259" key="4">
    <source>
        <dbReference type="PROSITE" id="PS50110"/>
    </source>
</evidence>
<evidence type="ECO:0000313" key="5">
    <source>
        <dbReference type="EMBL" id="VUX64046.1"/>
    </source>
</evidence>
<dbReference type="CDD" id="cd06170">
    <property type="entry name" value="LuxR_C_like"/>
    <property type="match status" value="1"/>
</dbReference>
<reference evidence="5 6" key="1">
    <citation type="submission" date="2019-07" db="EMBL/GenBank/DDBJ databases">
        <authorList>
            <person name="Chang H.-W."/>
            <person name="Raman A."/>
            <person name="Venkatesh S."/>
            <person name="Gehrig J."/>
        </authorList>
    </citation>
    <scope>NUCLEOTIDE SEQUENCE [LARGE SCALE GENOMIC DNA]</scope>
    <source>
        <strain evidence="5">Bifidobacterium_pseudocatenulatum_LFYP_29</strain>
    </source>
</reference>